<evidence type="ECO:0000313" key="1">
    <source>
        <dbReference type="EMBL" id="PKC73856.1"/>
    </source>
</evidence>
<evidence type="ECO:0000313" key="2">
    <source>
        <dbReference type="Proteomes" id="UP000232688"/>
    </source>
</evidence>
<proteinExistence type="predicted"/>
<dbReference type="VEuPathDB" id="FungiDB:RhiirA1_450652"/>
<protein>
    <submittedName>
        <fullName evidence="1">Uncharacterized protein</fullName>
    </submittedName>
</protein>
<reference evidence="1 2" key="1">
    <citation type="submission" date="2017-10" db="EMBL/GenBank/DDBJ databases">
        <title>Extensive intraspecific genome diversity in a model arbuscular mycorrhizal fungus.</title>
        <authorList>
            <person name="Chen E.C.H."/>
            <person name="Morin E."/>
            <person name="Baudet D."/>
            <person name="Noel J."/>
            <person name="Ndikumana S."/>
            <person name="Charron P."/>
            <person name="St-Onge C."/>
            <person name="Giorgi J."/>
            <person name="Grigoriev I.V."/>
            <person name="Roux C."/>
            <person name="Martin F.M."/>
            <person name="Corradi N."/>
        </authorList>
    </citation>
    <scope>NUCLEOTIDE SEQUENCE [LARGE SCALE GENOMIC DNA]</scope>
    <source>
        <strain evidence="1 2">A1</strain>
    </source>
</reference>
<dbReference type="EMBL" id="LLXH01000072">
    <property type="protein sequence ID" value="PKC73856.1"/>
    <property type="molecule type" value="Genomic_DNA"/>
</dbReference>
<comment type="caution">
    <text evidence="1">The sequence shown here is derived from an EMBL/GenBank/DDBJ whole genome shotgun (WGS) entry which is preliminary data.</text>
</comment>
<name>A0A2I1ERJ7_9GLOM</name>
<reference evidence="1 2" key="2">
    <citation type="submission" date="2017-10" db="EMBL/GenBank/DDBJ databases">
        <title>Genome analyses suggest a sexual origin of heterokaryosis in a supposedly ancient asexual fungus.</title>
        <authorList>
            <person name="Corradi N."/>
            <person name="Sedzielewska K."/>
            <person name="Noel J."/>
            <person name="Charron P."/>
            <person name="Farinelli L."/>
            <person name="Marton T."/>
            <person name="Kruger M."/>
            <person name="Pelin A."/>
            <person name="Brachmann A."/>
            <person name="Corradi N."/>
        </authorList>
    </citation>
    <scope>NUCLEOTIDE SEQUENCE [LARGE SCALE GENOMIC DNA]</scope>
    <source>
        <strain evidence="1 2">A1</strain>
    </source>
</reference>
<sequence length="113" mass="12821">MELWFWFKNLGLVDAIKTYDSTKIEQAVFRNIEKLTSKAMYSVTDKLKLEEDHDYYRNDNSRDGIAAGVEAEIIGITEEEAASVLAACAIWKDHDDLLSIIIYSIISTIILTS</sequence>
<dbReference type="Proteomes" id="UP000232688">
    <property type="component" value="Unassembled WGS sequence"/>
</dbReference>
<dbReference type="AlphaFoldDB" id="A0A2I1ERJ7"/>
<organism evidence="1 2">
    <name type="scientific">Rhizophagus irregularis</name>
    <dbReference type="NCBI Taxonomy" id="588596"/>
    <lineage>
        <taxon>Eukaryota</taxon>
        <taxon>Fungi</taxon>
        <taxon>Fungi incertae sedis</taxon>
        <taxon>Mucoromycota</taxon>
        <taxon>Glomeromycotina</taxon>
        <taxon>Glomeromycetes</taxon>
        <taxon>Glomerales</taxon>
        <taxon>Glomeraceae</taxon>
        <taxon>Rhizophagus</taxon>
    </lineage>
</organism>
<gene>
    <name evidence="1" type="ORF">RhiirA1_450652</name>
</gene>
<accession>A0A2I1ERJ7</accession>
<dbReference type="OrthoDB" id="10501874at2759"/>